<name>A0ACB8VUT2_9TELE</name>
<accession>A0ACB8VUT2</accession>
<gene>
    <name evidence="1" type="ORF">L3Q82_002746</name>
</gene>
<protein>
    <submittedName>
        <fullName evidence="1">Uncharacterized protein</fullName>
    </submittedName>
</protein>
<reference evidence="1" key="1">
    <citation type="submission" date="2022-04" db="EMBL/GenBank/DDBJ databases">
        <title>Jade perch genome.</title>
        <authorList>
            <person name="Chao B."/>
        </authorList>
    </citation>
    <scope>NUCLEOTIDE SEQUENCE</scope>
    <source>
        <strain evidence="1">CB-2022</strain>
    </source>
</reference>
<evidence type="ECO:0000313" key="2">
    <source>
        <dbReference type="Proteomes" id="UP000831701"/>
    </source>
</evidence>
<comment type="caution">
    <text evidence="1">The sequence shown here is derived from an EMBL/GenBank/DDBJ whole genome shotgun (WGS) entry which is preliminary data.</text>
</comment>
<proteinExistence type="predicted"/>
<organism evidence="1 2">
    <name type="scientific">Scortum barcoo</name>
    <name type="common">barcoo grunter</name>
    <dbReference type="NCBI Taxonomy" id="214431"/>
    <lineage>
        <taxon>Eukaryota</taxon>
        <taxon>Metazoa</taxon>
        <taxon>Chordata</taxon>
        <taxon>Craniata</taxon>
        <taxon>Vertebrata</taxon>
        <taxon>Euteleostomi</taxon>
        <taxon>Actinopterygii</taxon>
        <taxon>Neopterygii</taxon>
        <taxon>Teleostei</taxon>
        <taxon>Neoteleostei</taxon>
        <taxon>Acanthomorphata</taxon>
        <taxon>Eupercaria</taxon>
        <taxon>Centrarchiformes</taxon>
        <taxon>Terapontoidei</taxon>
        <taxon>Terapontidae</taxon>
        <taxon>Scortum</taxon>
    </lineage>
</organism>
<dbReference type="EMBL" id="CM041547">
    <property type="protein sequence ID" value="KAI3359215.1"/>
    <property type="molecule type" value="Genomic_DNA"/>
</dbReference>
<keyword evidence="2" id="KW-1185">Reference proteome</keyword>
<sequence length="73" mass="8327">MDQFTKCNLRRDPKPCGCSTGTNCPCFLHNVRKKEMFVALHVCLLPFSNPPPDAFRLFHNLPAVTRNCLIHLT</sequence>
<dbReference type="Proteomes" id="UP000831701">
    <property type="component" value="Chromosome 17"/>
</dbReference>
<evidence type="ECO:0000313" key="1">
    <source>
        <dbReference type="EMBL" id="KAI3359215.1"/>
    </source>
</evidence>